<dbReference type="EMBL" id="JADMLG010000001">
    <property type="protein sequence ID" value="MBH0774803.1"/>
    <property type="molecule type" value="Genomic_DNA"/>
</dbReference>
<accession>A0A931N1T7</accession>
<dbReference type="GO" id="GO:0046873">
    <property type="term" value="F:metal ion transmembrane transporter activity"/>
    <property type="evidence" value="ECO:0007669"/>
    <property type="project" value="InterPro"/>
</dbReference>
<name>A0A931N1T7_9NOCA</name>
<dbReference type="Proteomes" id="UP000655751">
    <property type="component" value="Unassembled WGS sequence"/>
</dbReference>
<sequence>MRSSIVVPPAEHFDTEVLGKHWIPLSVTDSETAAELRARLGVDFAGVAGRGEIDDFVYLPVVVNYRRGEVFECETIVFALGDEFVVTLQPAEPFEPFDAAIVKMGRQPLLTASARGVMYALLWSLNQESDRLVRAVSEALAQLRGEIDAAVQRRGFGVAEVRVALSGMTAIESDLSRIRETLRQVARAARHLRGDIGLRALELAAPMEGLLADVDCVTEHARLEHDRVRYTLESVRTLLDIERNRVVKVSTTVTTVFLGPVLLLALYVVHSGGMPEWEYGVLVASLIAVAAVVCGLVHLTRGGGSR</sequence>
<dbReference type="SUPFAM" id="SSF143865">
    <property type="entry name" value="CorA soluble domain-like"/>
    <property type="match status" value="1"/>
</dbReference>
<keyword evidence="1" id="KW-0472">Membrane</keyword>
<proteinExistence type="predicted"/>
<evidence type="ECO:0000313" key="2">
    <source>
        <dbReference type="EMBL" id="MBH0774803.1"/>
    </source>
</evidence>
<gene>
    <name evidence="2" type="ORF">IT779_00700</name>
</gene>
<dbReference type="AlphaFoldDB" id="A0A931N1T7"/>
<comment type="caution">
    <text evidence="2">The sequence shown here is derived from an EMBL/GenBank/DDBJ whole genome shotgun (WGS) entry which is preliminary data.</text>
</comment>
<evidence type="ECO:0000256" key="1">
    <source>
        <dbReference type="SAM" id="Phobius"/>
    </source>
</evidence>
<keyword evidence="1" id="KW-0812">Transmembrane</keyword>
<keyword evidence="1" id="KW-1133">Transmembrane helix</keyword>
<keyword evidence="3" id="KW-1185">Reference proteome</keyword>
<feature type="transmembrane region" description="Helical" evidence="1">
    <location>
        <begin position="246"/>
        <end position="267"/>
    </location>
</feature>
<feature type="transmembrane region" description="Helical" evidence="1">
    <location>
        <begin position="279"/>
        <end position="299"/>
    </location>
</feature>
<dbReference type="Pfam" id="PF01544">
    <property type="entry name" value="CorA"/>
    <property type="match status" value="1"/>
</dbReference>
<dbReference type="InterPro" id="IPR002523">
    <property type="entry name" value="MgTranspt_CorA/ZnTranspt_ZntB"/>
</dbReference>
<dbReference type="RefSeq" id="WP_196147167.1">
    <property type="nucleotide sequence ID" value="NZ_JADMLG010000001.1"/>
</dbReference>
<evidence type="ECO:0008006" key="4">
    <source>
        <dbReference type="Google" id="ProtNLM"/>
    </source>
</evidence>
<dbReference type="InterPro" id="IPR045861">
    <property type="entry name" value="CorA_cytoplasmic_dom"/>
</dbReference>
<organism evidence="2 3">
    <name type="scientific">Nocardia bovistercoris</name>
    <dbReference type="NCBI Taxonomy" id="2785916"/>
    <lineage>
        <taxon>Bacteria</taxon>
        <taxon>Bacillati</taxon>
        <taxon>Actinomycetota</taxon>
        <taxon>Actinomycetes</taxon>
        <taxon>Mycobacteriales</taxon>
        <taxon>Nocardiaceae</taxon>
        <taxon>Nocardia</taxon>
    </lineage>
</organism>
<protein>
    <recommendedName>
        <fullName evidence="4">Magnesium transporter CorA family protein</fullName>
    </recommendedName>
</protein>
<reference evidence="2" key="1">
    <citation type="submission" date="2020-11" db="EMBL/GenBank/DDBJ databases">
        <title>Nocardia NEAU-351.nov., a novel actinomycete isolated from the cow dung.</title>
        <authorList>
            <person name="Zhang X."/>
        </authorList>
    </citation>
    <scope>NUCLEOTIDE SEQUENCE</scope>
    <source>
        <strain evidence="2">NEAU-351</strain>
    </source>
</reference>
<evidence type="ECO:0000313" key="3">
    <source>
        <dbReference type="Proteomes" id="UP000655751"/>
    </source>
</evidence>
<dbReference type="GO" id="GO:0016020">
    <property type="term" value="C:membrane"/>
    <property type="evidence" value="ECO:0007669"/>
    <property type="project" value="InterPro"/>
</dbReference>